<evidence type="ECO:0000313" key="5">
    <source>
        <dbReference type="Proteomes" id="UP000631312"/>
    </source>
</evidence>
<feature type="region of interest" description="Disordered" evidence="1">
    <location>
        <begin position="100"/>
        <end position="165"/>
    </location>
</feature>
<dbReference type="RefSeq" id="WP_188127623.1">
    <property type="nucleotide sequence ID" value="NZ_BOMP01000192.1"/>
</dbReference>
<organism evidence="3 4">
    <name type="scientific">Actinoplanes lobatus</name>
    <dbReference type="NCBI Taxonomy" id="113568"/>
    <lineage>
        <taxon>Bacteria</taxon>
        <taxon>Bacillati</taxon>
        <taxon>Actinomycetota</taxon>
        <taxon>Actinomycetes</taxon>
        <taxon>Micromonosporales</taxon>
        <taxon>Micromonosporaceae</taxon>
        <taxon>Actinoplanes</taxon>
    </lineage>
</organism>
<dbReference type="Proteomes" id="UP000631312">
    <property type="component" value="Unassembled WGS sequence"/>
</dbReference>
<feature type="region of interest" description="Disordered" evidence="1">
    <location>
        <begin position="281"/>
        <end position="320"/>
    </location>
</feature>
<protein>
    <submittedName>
        <fullName evidence="3">Uncharacterized protein</fullName>
    </submittedName>
</protein>
<name>A0A7W7HRD6_9ACTN</name>
<feature type="compositionally biased region" description="Basic and acidic residues" evidence="1">
    <location>
        <begin position="287"/>
        <end position="303"/>
    </location>
</feature>
<sequence>MARIRTIKPEFWSSPAMEGLDPWTRLLFIALWNWADDSGRGTAEPRALAGFAFPNDEDITSADIRRMLGEIRRAFGVIFYEVGGRRFYCIPSWDRHQKIDKRSAPRYPGPEDGEPFDPDPNGPSRNTAEQEKPAPLGETRRVPAESPPSPRRKPGAGSGKLEVGTGEQVNYPALASLDAEAAEPDAAAPEPGAVELFVVTEADMVVPPENAGQLTKQWIDYCEANNLKLTSTAIKRYGRHIKSALAQGFEIGHIKTALAQMLRDRVASRPALLDNYLIRTQQGPEMPPERMSRHQADAERRAPEGSTAAQQLYDTLTRPA</sequence>
<gene>
    <name evidence="2" type="ORF">Alo02nite_90830</name>
    <name evidence="3" type="ORF">BJ964_009589</name>
</gene>
<dbReference type="AlphaFoldDB" id="A0A7W7HRD6"/>
<dbReference type="EMBL" id="BOMP01000192">
    <property type="protein sequence ID" value="GIE46185.1"/>
    <property type="molecule type" value="Genomic_DNA"/>
</dbReference>
<reference evidence="3 4" key="1">
    <citation type="submission" date="2020-08" db="EMBL/GenBank/DDBJ databases">
        <title>Sequencing the genomes of 1000 actinobacteria strains.</title>
        <authorList>
            <person name="Klenk H.-P."/>
        </authorList>
    </citation>
    <scope>NUCLEOTIDE SEQUENCE [LARGE SCALE GENOMIC DNA]</scope>
    <source>
        <strain evidence="3 4">DSM 43150</strain>
    </source>
</reference>
<evidence type="ECO:0000256" key="1">
    <source>
        <dbReference type="SAM" id="MobiDB-lite"/>
    </source>
</evidence>
<comment type="caution">
    <text evidence="3">The sequence shown here is derived from an EMBL/GenBank/DDBJ whole genome shotgun (WGS) entry which is preliminary data.</text>
</comment>
<dbReference type="EMBL" id="JACHNC010000002">
    <property type="protein sequence ID" value="MBB4755318.1"/>
    <property type="molecule type" value="Genomic_DNA"/>
</dbReference>
<accession>A0A7W7HRD6</accession>
<dbReference type="Proteomes" id="UP000590511">
    <property type="component" value="Unassembled WGS sequence"/>
</dbReference>
<proteinExistence type="predicted"/>
<feature type="compositionally biased region" description="Basic and acidic residues" evidence="1">
    <location>
        <begin position="128"/>
        <end position="143"/>
    </location>
</feature>
<evidence type="ECO:0000313" key="2">
    <source>
        <dbReference type="EMBL" id="GIE46185.1"/>
    </source>
</evidence>
<evidence type="ECO:0000313" key="4">
    <source>
        <dbReference type="Proteomes" id="UP000590511"/>
    </source>
</evidence>
<reference evidence="2 5" key="2">
    <citation type="submission" date="2021-01" db="EMBL/GenBank/DDBJ databases">
        <title>Whole genome shotgun sequence of Actinoplanes lobatus NBRC 12513.</title>
        <authorList>
            <person name="Komaki H."/>
            <person name="Tamura T."/>
        </authorList>
    </citation>
    <scope>NUCLEOTIDE SEQUENCE [LARGE SCALE GENOMIC DNA]</scope>
    <source>
        <strain evidence="2 5">NBRC 12513</strain>
    </source>
</reference>
<evidence type="ECO:0000313" key="3">
    <source>
        <dbReference type="EMBL" id="MBB4755318.1"/>
    </source>
</evidence>
<keyword evidence="5" id="KW-1185">Reference proteome</keyword>